<dbReference type="SUPFAM" id="SSF53448">
    <property type="entry name" value="Nucleotide-diphospho-sugar transferases"/>
    <property type="match status" value="1"/>
</dbReference>
<name>A0A382GBC4_9ZZZZ</name>
<reference evidence="1" key="1">
    <citation type="submission" date="2018-05" db="EMBL/GenBank/DDBJ databases">
        <authorList>
            <person name="Lanie J.A."/>
            <person name="Ng W.-L."/>
            <person name="Kazmierczak K.M."/>
            <person name="Andrzejewski T.M."/>
            <person name="Davidsen T.M."/>
            <person name="Wayne K.J."/>
            <person name="Tettelin H."/>
            <person name="Glass J.I."/>
            <person name="Rusch D."/>
            <person name="Podicherti R."/>
            <person name="Tsui H.-C.T."/>
            <person name="Winkler M.E."/>
        </authorList>
    </citation>
    <scope>NUCLEOTIDE SEQUENCE</scope>
</reference>
<organism evidence="1">
    <name type="scientific">marine metagenome</name>
    <dbReference type="NCBI Taxonomy" id="408172"/>
    <lineage>
        <taxon>unclassified sequences</taxon>
        <taxon>metagenomes</taxon>
        <taxon>ecological metagenomes</taxon>
    </lineage>
</organism>
<dbReference type="EMBL" id="UINC01054344">
    <property type="protein sequence ID" value="SVB71934.1"/>
    <property type="molecule type" value="Genomic_DNA"/>
</dbReference>
<evidence type="ECO:0000313" key="1">
    <source>
        <dbReference type="EMBL" id="SVB71934.1"/>
    </source>
</evidence>
<proteinExistence type="predicted"/>
<dbReference type="InterPro" id="IPR029044">
    <property type="entry name" value="Nucleotide-diphossugar_trans"/>
</dbReference>
<sequence length="241" mass="29299">MNNIKINCLKWGTKYNSDYVNRTYGGLLKHCQVPFHFVCYTDDPKGISSKIETKDIEELRPYNTERVFTYEKLFLIDNDEYDKNFWIDLDVLVHEDVTELITRKHHNITFIWNYWNNYEQISLFNYGRGVSCHTNSSFVAWDKGTASWLLEYTKKNWEKIKWTYKSLDKYLFYQHHRNDKINLWENGLFSNYNKENYQLKNKVTLFNTSHLYNNENMKEIKHYELHESSVQELWKSYFPGP</sequence>
<dbReference type="AlphaFoldDB" id="A0A382GBC4"/>
<evidence type="ECO:0008006" key="2">
    <source>
        <dbReference type="Google" id="ProtNLM"/>
    </source>
</evidence>
<protein>
    <recommendedName>
        <fullName evidence="2">Nucleotide-diphospho-sugar transferase domain-containing protein</fullName>
    </recommendedName>
</protein>
<accession>A0A382GBC4</accession>
<gene>
    <name evidence="1" type="ORF">METZ01_LOCUS224788</name>
</gene>